<evidence type="ECO:0000256" key="10">
    <source>
        <dbReference type="SAM" id="Phobius"/>
    </source>
</evidence>
<accession>A0AAW3T9H9</accession>
<feature type="transmembrane region" description="Helical" evidence="10">
    <location>
        <begin position="261"/>
        <end position="280"/>
    </location>
</feature>
<dbReference type="Proteomes" id="UP000590225">
    <property type="component" value="Unassembled WGS sequence"/>
</dbReference>
<dbReference type="InterPro" id="IPR007315">
    <property type="entry name" value="PIG-V/Gpi18"/>
</dbReference>
<keyword evidence="8 10" id="KW-1133">Transmembrane helix</keyword>
<gene>
    <name evidence="11" type="ORF">FHW23_002437</name>
</gene>
<dbReference type="PANTHER" id="PTHR12468:SF2">
    <property type="entry name" value="GPI MANNOSYLTRANSFERASE 2"/>
    <property type="match status" value="1"/>
</dbReference>
<evidence type="ECO:0000256" key="5">
    <source>
        <dbReference type="ARBA" id="ARBA00022679"/>
    </source>
</evidence>
<evidence type="ECO:0000256" key="2">
    <source>
        <dbReference type="ARBA" id="ARBA00004687"/>
    </source>
</evidence>
<keyword evidence="4" id="KW-0328">Glycosyltransferase</keyword>
<feature type="transmembrane region" description="Helical" evidence="10">
    <location>
        <begin position="321"/>
        <end position="342"/>
    </location>
</feature>
<feature type="transmembrane region" description="Helical" evidence="10">
    <location>
        <begin position="201"/>
        <end position="231"/>
    </location>
</feature>
<name>A0AAW3T9H9_9MICO</name>
<evidence type="ECO:0008006" key="13">
    <source>
        <dbReference type="Google" id="ProtNLM"/>
    </source>
</evidence>
<evidence type="ECO:0000256" key="6">
    <source>
        <dbReference type="ARBA" id="ARBA00022692"/>
    </source>
</evidence>
<feature type="transmembrane region" description="Helical" evidence="10">
    <location>
        <begin position="354"/>
        <end position="375"/>
    </location>
</feature>
<evidence type="ECO:0000256" key="7">
    <source>
        <dbReference type="ARBA" id="ARBA00022824"/>
    </source>
</evidence>
<feature type="transmembrane region" description="Helical" evidence="10">
    <location>
        <begin position="159"/>
        <end position="181"/>
    </location>
</feature>
<comment type="subcellular location">
    <subcellularLocation>
        <location evidence="1">Endoplasmic reticulum membrane</location>
        <topology evidence="1">Multi-pass membrane protein</topology>
    </subcellularLocation>
</comment>
<evidence type="ECO:0000256" key="8">
    <source>
        <dbReference type="ARBA" id="ARBA00022989"/>
    </source>
</evidence>
<evidence type="ECO:0000313" key="11">
    <source>
        <dbReference type="EMBL" id="MBA8991172.1"/>
    </source>
</evidence>
<feature type="transmembrane region" description="Helical" evidence="10">
    <location>
        <begin position="395"/>
        <end position="418"/>
    </location>
</feature>
<comment type="pathway">
    <text evidence="2">Glycolipid biosynthesis; glycosylphosphatidylinositol-anchor biosynthesis.</text>
</comment>
<keyword evidence="3" id="KW-0337">GPI-anchor biosynthesis</keyword>
<keyword evidence="9 10" id="KW-0472">Membrane</keyword>
<dbReference type="GO" id="GO:0016020">
    <property type="term" value="C:membrane"/>
    <property type="evidence" value="ECO:0007669"/>
    <property type="project" value="GOC"/>
</dbReference>
<evidence type="ECO:0000256" key="9">
    <source>
        <dbReference type="ARBA" id="ARBA00023136"/>
    </source>
</evidence>
<protein>
    <recommendedName>
        <fullName evidence="13">Mannosyltransferase PIG-V</fullName>
    </recommendedName>
</protein>
<comment type="caution">
    <text evidence="11">The sequence shown here is derived from an EMBL/GenBank/DDBJ whole genome shotgun (WGS) entry which is preliminary data.</text>
</comment>
<evidence type="ECO:0000313" key="12">
    <source>
        <dbReference type="Proteomes" id="UP000590225"/>
    </source>
</evidence>
<dbReference type="AlphaFoldDB" id="A0AAW3T9H9"/>
<proteinExistence type="predicted"/>
<evidence type="ECO:0000256" key="1">
    <source>
        <dbReference type="ARBA" id="ARBA00004477"/>
    </source>
</evidence>
<evidence type="ECO:0000256" key="4">
    <source>
        <dbReference type="ARBA" id="ARBA00022676"/>
    </source>
</evidence>
<keyword evidence="7" id="KW-0256">Endoplasmic reticulum</keyword>
<dbReference type="GO" id="GO:0006506">
    <property type="term" value="P:GPI anchor biosynthetic process"/>
    <property type="evidence" value="ECO:0007669"/>
    <property type="project" value="UniProtKB-KW"/>
</dbReference>
<organism evidence="11 12">
    <name type="scientific">Curtobacterium pusillum</name>
    <dbReference type="NCBI Taxonomy" id="69373"/>
    <lineage>
        <taxon>Bacteria</taxon>
        <taxon>Bacillati</taxon>
        <taxon>Actinomycetota</taxon>
        <taxon>Actinomycetes</taxon>
        <taxon>Micrococcales</taxon>
        <taxon>Microbacteriaceae</taxon>
        <taxon>Curtobacterium</taxon>
    </lineage>
</organism>
<reference evidence="11 12" key="1">
    <citation type="submission" date="2020-07" db="EMBL/GenBank/DDBJ databases">
        <title>Above-ground endophytic microbial communities from plants in different locations in the United States.</title>
        <authorList>
            <person name="Frank C."/>
        </authorList>
    </citation>
    <scope>NUCLEOTIDE SEQUENCE [LARGE SCALE GENOMIC DNA]</scope>
    <source>
        <strain evidence="11 12">WPL5_2</strain>
    </source>
</reference>
<feature type="transmembrane region" description="Helical" evidence="10">
    <location>
        <begin position="130"/>
        <end position="147"/>
    </location>
</feature>
<dbReference type="GO" id="GO:0031501">
    <property type="term" value="C:mannosyltransferase complex"/>
    <property type="evidence" value="ECO:0007669"/>
    <property type="project" value="TreeGrafter"/>
</dbReference>
<evidence type="ECO:0000256" key="3">
    <source>
        <dbReference type="ARBA" id="ARBA00022502"/>
    </source>
</evidence>
<dbReference type="GO" id="GO:0004376">
    <property type="term" value="F:GPI mannosyltransferase activity"/>
    <property type="evidence" value="ECO:0007669"/>
    <property type="project" value="InterPro"/>
</dbReference>
<dbReference type="PANTHER" id="PTHR12468">
    <property type="entry name" value="GPI MANNOSYLTRANSFERASE 2"/>
    <property type="match status" value="1"/>
</dbReference>
<keyword evidence="6 10" id="KW-0812">Transmembrane</keyword>
<dbReference type="RefSeq" id="WP_182516352.1">
    <property type="nucleotide sequence ID" value="NZ_JACGXP010000003.1"/>
</dbReference>
<feature type="transmembrane region" description="Helical" evidence="10">
    <location>
        <begin position="26"/>
        <end position="49"/>
    </location>
</feature>
<dbReference type="EMBL" id="JACGXP010000003">
    <property type="protein sequence ID" value="MBA8991172.1"/>
    <property type="molecule type" value="Genomic_DNA"/>
</dbReference>
<dbReference type="GO" id="GO:0000009">
    <property type="term" value="F:alpha-1,6-mannosyltransferase activity"/>
    <property type="evidence" value="ECO:0007669"/>
    <property type="project" value="InterPro"/>
</dbReference>
<keyword evidence="5" id="KW-0808">Transferase</keyword>
<sequence>MSRLDGTLTESIASGRRRVLDLATSLPAWAAVLLVWTGGRIVSTFWLALAFPLIGRALPENAIWGNDHGFLNFLTAWDGQYYEQISVHGYPSTLPLDAAGHVAQNAWAFLPAFPFTIRMLTASTGVPFDVGAPAIALLAGLVATYLLHRLVRDRAGSAAAMWAVFFFTCGPLSFLLQVGYAESMFLALTFGALLALERRRYGLLTILGVIAAFTRPGALAIPLVLGVVALVRWIGARRTARATGAVAGVRSLDAFPVAERVRVVAAGIVMAVAGFAWPLIAAHATGSPNAYLETEMSWWVNFIGRVDFTPLTPWFLIASRWLGVGGVLIVVFLLVAYPVWLLRRSTRRLGFTTVIYSAAYALYIFAVSLPMASTPRLLMPLAPLFGSPELVAKPWLRWTLVVCAVLGQPVLVAVLWLLGPP</sequence>